<reference evidence="22 23" key="2">
    <citation type="journal article" date="2017" name="Genome Biol.">
        <title>New reference genome sequences of hot pepper reveal the massive evolution of plant disease-resistance genes by retroduplication.</title>
        <authorList>
            <person name="Kim S."/>
            <person name="Park J."/>
            <person name="Yeom S.I."/>
            <person name="Kim Y.M."/>
            <person name="Seo E."/>
            <person name="Kim K.T."/>
            <person name="Kim M.S."/>
            <person name="Lee J.M."/>
            <person name="Cheong K."/>
            <person name="Shin H.S."/>
            <person name="Kim S.B."/>
            <person name="Han K."/>
            <person name="Lee J."/>
            <person name="Park M."/>
            <person name="Lee H.A."/>
            <person name="Lee H.Y."/>
            <person name="Lee Y."/>
            <person name="Oh S."/>
            <person name="Lee J.H."/>
            <person name="Choi E."/>
            <person name="Choi E."/>
            <person name="Lee S.E."/>
            <person name="Jeon J."/>
            <person name="Kim H."/>
            <person name="Choi G."/>
            <person name="Song H."/>
            <person name="Lee J."/>
            <person name="Lee S.C."/>
            <person name="Kwon J.K."/>
            <person name="Lee H.Y."/>
            <person name="Koo N."/>
            <person name="Hong Y."/>
            <person name="Kim R.W."/>
            <person name="Kang W.H."/>
            <person name="Huh J.H."/>
            <person name="Kang B.C."/>
            <person name="Yang T.J."/>
            <person name="Lee Y.H."/>
            <person name="Bennetzen J.L."/>
            <person name="Choi D."/>
        </authorList>
    </citation>
    <scope>NUCLEOTIDE SEQUENCE [LARGE SCALE GENOMIC DNA]</scope>
    <source>
        <strain evidence="23">cv. CM334</strain>
    </source>
</reference>
<dbReference type="CDD" id="cd00024">
    <property type="entry name" value="CD_CSD"/>
    <property type="match status" value="1"/>
</dbReference>
<feature type="region of interest" description="Disordered" evidence="18">
    <location>
        <begin position="342"/>
        <end position="389"/>
    </location>
</feature>
<keyword evidence="2" id="KW-0645">Protease</keyword>
<keyword evidence="6" id="KW-0479">Metal-binding</keyword>
<evidence type="ECO:0000259" key="19">
    <source>
        <dbReference type="PROSITE" id="PS50013"/>
    </source>
</evidence>
<dbReference type="SUPFAM" id="SSF50630">
    <property type="entry name" value="Acid proteases"/>
    <property type="match status" value="1"/>
</dbReference>
<evidence type="ECO:0000256" key="8">
    <source>
        <dbReference type="ARBA" id="ARBA00022759"/>
    </source>
</evidence>
<accession>A0A2G2Z955</accession>
<dbReference type="Gramene" id="PHT78431">
    <property type="protein sequence ID" value="PHT78431"/>
    <property type="gene ID" value="T459_16483"/>
</dbReference>
<dbReference type="CDD" id="cd09274">
    <property type="entry name" value="RNase_HI_RT_Ty3"/>
    <property type="match status" value="1"/>
</dbReference>
<evidence type="ECO:0000256" key="14">
    <source>
        <dbReference type="ARBA" id="ARBA00023125"/>
    </source>
</evidence>
<dbReference type="FunFam" id="3.30.70.270:FF:000026">
    <property type="entry name" value="Transposon Ty3-G Gag-Pol polyprotein"/>
    <property type="match status" value="1"/>
</dbReference>
<evidence type="ECO:0000256" key="5">
    <source>
        <dbReference type="ARBA" id="ARBA00022722"/>
    </source>
</evidence>
<dbReference type="FunFam" id="3.30.420.10:FF:000032">
    <property type="entry name" value="Retrovirus-related Pol polyprotein from transposon 297-like Protein"/>
    <property type="match status" value="1"/>
</dbReference>
<feature type="domain" description="Integrase catalytic" evidence="21">
    <location>
        <begin position="1014"/>
        <end position="1173"/>
    </location>
</feature>
<dbReference type="Pfam" id="PF03732">
    <property type="entry name" value="Retrotrans_gag"/>
    <property type="match status" value="1"/>
</dbReference>
<name>A0A2G2Z955_CAPAN</name>
<keyword evidence="3" id="KW-0808">Transferase</keyword>
<evidence type="ECO:0000256" key="7">
    <source>
        <dbReference type="ARBA" id="ARBA00022750"/>
    </source>
</evidence>
<dbReference type="Proteomes" id="UP000222542">
    <property type="component" value="Unassembled WGS sequence"/>
</dbReference>
<keyword evidence="23" id="KW-1185">Reference proteome</keyword>
<dbReference type="PANTHER" id="PTHR37984">
    <property type="entry name" value="PROTEIN CBG26694"/>
    <property type="match status" value="1"/>
</dbReference>
<sequence>MAYDGDEEVHGGDNLGKTKSRKRDKSRNKDEAQLPVSEAVTNVEDGEGSASGSLDERIVSTEAGLAVLGHRFKTLESNVGTLEAAALEGLDEVKADLSEQNEEHKEGLTSLELKLTEALSALHEEFGAKLSEVMLGQSALQEEVADLKQQLEAARVGGNHGSVAYHDVRIEAPKPNVFKGERNAQDVENFIWQLESYFEHVKIIDGAARIRIATMYLSDVAMLWWRRKKVDMERGLCSITHWDQFTDELKEQFYPQNVVDEARRKLRELKQTSSIHNYVREFTKLSLLVTSFSSEDLLFFFLDGLQNWAKQELRRRNVKTVDEAIKVAESLTDFHADYAKSKDNRNKPIAAKGERGDKGKDKFIPNKNREFKGERNQPSSFRKNYEEKKKGVANRDSGCYLCGDTSHFARSCPSLSKLGAMVAATRRDQASAQTGSSGEQEAQAATSEKGKGHAIGLFNHMALFNHMTLASLAAKKHSVRARESLFVDGEVNGRAVRIMVDTGATHNFVTAEKAKELGLAFVTSDSMLKTVNCLPTNVNGLAPRVSLTLGGWKGETDFSVVPMDVFDIVLGLDFWYEINAFISPRLNQLAICDEGGSCIVPLIRVAQSGTRLSAMQLVKGFKKGEPTFLATSMEEHVRHLQIVFNVLRENELCVKREKCTFAQPKVQFLGHTISQGQIQMDSDKVEAIRDWEVPTKVPELRSFLGLANYYRRFILGYSDIAAPLTDLLKKNRAWEWNSSCQGAFDNLKAAIIKEPVLALPDFTKLFEVQTDASDFAIGGVLMQEGHPIAFESRKLNEAERRYTVHEKEMTAIVHCLRTWRHYLLGAHFIVKTDNVATSYFQSQKKLSPKQARWQDFLAEFDYSLEYKPGKANVVADALSRKVVLSALLSTTSCGVLDTIKEGMEHDPVAKQLLDLARKGKTQKFWEEDGLLYTTGRRVYVPRWKNLRRLLIKEGHDTTWAGHPGQKRTMALLEAAYYWPRMRDDIEVYVRTCLVCQQDKVEHKAPGGLLEPLPTAEKPWDSVTMDFITCLPNSEGCGTIMVVVDRFSKYATFSAATSNCKAKEAARLFLKDVVKLWGVPRHIISDRDPRFTGAFWKELFSLLGSELHFSTSFHPQTDGQTERVNGLLECYLRHFVSANQKDWSRLLDTAQFSYNLQRSESTGRSPFELATGQQPNTPQSLPVNAGMRNPGAYHMAKAWEEQVDMARSYLDKAARKMKKFADRSRRPVHYRIGDKVMVKLNPRQFKSLRSVNQSLIRRYEGPFEIVAKVGKISYKLDMPSHLKIYPVFHASKLKPYFEDKEDVERGKSSRAQIFMTSAATDKQIEDIIDHQLVRGKGWGNSSAQFLVHWKGQSPEEASWEKYEDLWPFKEKVHKYLQLCGAAVVAKSGGGECDAPRHYPLNSSRFGHNSVRFGHISEPDGAPSTSRDKANVGASLGGQNTSSGQHLLGFEALTS</sequence>
<feature type="domain" description="CCHC-type" evidence="20">
    <location>
        <begin position="399"/>
        <end position="414"/>
    </location>
</feature>
<proteinExistence type="predicted"/>
<dbReference type="CDD" id="cd00303">
    <property type="entry name" value="retropepsin_like"/>
    <property type="match status" value="1"/>
</dbReference>
<dbReference type="GO" id="GO:0003887">
    <property type="term" value="F:DNA-directed DNA polymerase activity"/>
    <property type="evidence" value="ECO:0007669"/>
    <property type="project" value="UniProtKB-KW"/>
</dbReference>
<keyword evidence="16" id="KW-0862">Zinc</keyword>
<keyword evidence="10" id="KW-0460">Magnesium</keyword>
<dbReference type="InterPro" id="IPR043128">
    <property type="entry name" value="Rev_trsase/Diguanyl_cyclase"/>
</dbReference>
<dbReference type="InterPro" id="IPR041373">
    <property type="entry name" value="RT_RNaseH"/>
</dbReference>
<evidence type="ECO:0000313" key="22">
    <source>
        <dbReference type="EMBL" id="PHT78431.1"/>
    </source>
</evidence>
<dbReference type="PROSITE" id="PS50013">
    <property type="entry name" value="CHROMO_2"/>
    <property type="match status" value="1"/>
</dbReference>
<dbReference type="Pfam" id="PF17917">
    <property type="entry name" value="RT_RNaseH"/>
    <property type="match status" value="1"/>
</dbReference>
<dbReference type="InterPro" id="IPR021109">
    <property type="entry name" value="Peptidase_aspartic_dom_sf"/>
</dbReference>
<dbReference type="Gene3D" id="1.10.340.70">
    <property type="match status" value="1"/>
</dbReference>
<dbReference type="GO" id="GO:0004190">
    <property type="term" value="F:aspartic-type endopeptidase activity"/>
    <property type="evidence" value="ECO:0007669"/>
    <property type="project" value="UniProtKB-KW"/>
</dbReference>
<dbReference type="InterPro" id="IPR023780">
    <property type="entry name" value="Chromo_domain"/>
</dbReference>
<dbReference type="GO" id="GO:0006508">
    <property type="term" value="P:proteolysis"/>
    <property type="evidence" value="ECO:0007669"/>
    <property type="project" value="UniProtKB-KW"/>
</dbReference>
<evidence type="ECO:0000256" key="18">
    <source>
        <dbReference type="SAM" id="MobiDB-lite"/>
    </source>
</evidence>
<feature type="coiled-coil region" evidence="17">
    <location>
        <begin position="87"/>
        <end position="157"/>
    </location>
</feature>
<dbReference type="InterPro" id="IPR016197">
    <property type="entry name" value="Chromo-like_dom_sf"/>
</dbReference>
<dbReference type="InterPro" id="IPR001878">
    <property type="entry name" value="Znf_CCHC"/>
</dbReference>
<dbReference type="GO" id="GO:0004519">
    <property type="term" value="F:endonuclease activity"/>
    <property type="evidence" value="ECO:0007669"/>
    <property type="project" value="UniProtKB-KW"/>
</dbReference>
<feature type="region of interest" description="Disordered" evidence="18">
    <location>
        <begin position="428"/>
        <end position="448"/>
    </location>
</feature>
<keyword evidence="15" id="KW-0233">DNA recombination</keyword>
<evidence type="ECO:0000256" key="12">
    <source>
        <dbReference type="ARBA" id="ARBA00022918"/>
    </source>
</evidence>
<dbReference type="GO" id="GO:0015074">
    <property type="term" value="P:DNA integration"/>
    <property type="evidence" value="ECO:0007669"/>
    <property type="project" value="UniProtKB-KW"/>
</dbReference>
<keyword evidence="5" id="KW-0540">Nuclease</keyword>
<dbReference type="STRING" id="4072.A0A2G2Z955"/>
<dbReference type="SMART" id="SM00343">
    <property type="entry name" value="ZnF_C2HC"/>
    <property type="match status" value="1"/>
</dbReference>
<evidence type="ECO:0000259" key="21">
    <source>
        <dbReference type="PROSITE" id="PS50994"/>
    </source>
</evidence>
<keyword evidence="9" id="KW-0378">Hydrolase</keyword>
<keyword evidence="16" id="KW-0863">Zinc-finger</keyword>
<comment type="caution">
    <text evidence="22">The sequence shown here is derived from an EMBL/GenBank/DDBJ whole genome shotgun (WGS) entry which is preliminary data.</text>
</comment>
<dbReference type="InterPro" id="IPR050951">
    <property type="entry name" value="Retrovirus_Pol_polyprotein"/>
</dbReference>
<evidence type="ECO:0000256" key="16">
    <source>
        <dbReference type="PROSITE-ProRule" id="PRU00047"/>
    </source>
</evidence>
<dbReference type="GO" id="GO:0006310">
    <property type="term" value="P:DNA recombination"/>
    <property type="evidence" value="ECO:0007669"/>
    <property type="project" value="UniProtKB-KW"/>
</dbReference>
<gene>
    <name evidence="22" type="ORF">T459_16483</name>
</gene>
<dbReference type="SUPFAM" id="SSF56672">
    <property type="entry name" value="DNA/RNA polymerases"/>
    <property type="match status" value="1"/>
</dbReference>
<dbReference type="SUPFAM" id="SSF57756">
    <property type="entry name" value="Retrovirus zinc finger-like domains"/>
    <property type="match status" value="1"/>
</dbReference>
<keyword evidence="7" id="KW-0064">Aspartyl protease</keyword>
<dbReference type="InterPro" id="IPR005162">
    <property type="entry name" value="Retrotrans_gag_dom"/>
</dbReference>
<dbReference type="Gene3D" id="2.40.70.10">
    <property type="entry name" value="Acid Proteases"/>
    <property type="match status" value="1"/>
</dbReference>
<dbReference type="Pfam" id="PF13650">
    <property type="entry name" value="Asp_protease_2"/>
    <property type="match status" value="1"/>
</dbReference>
<evidence type="ECO:0000256" key="9">
    <source>
        <dbReference type="ARBA" id="ARBA00022801"/>
    </source>
</evidence>
<dbReference type="Gene3D" id="3.30.70.270">
    <property type="match status" value="2"/>
</dbReference>
<dbReference type="Gene3D" id="3.30.420.10">
    <property type="entry name" value="Ribonuclease H-like superfamily/Ribonuclease H"/>
    <property type="match status" value="1"/>
</dbReference>
<keyword evidence="11" id="KW-0229">DNA integration</keyword>
<dbReference type="GO" id="GO:0003677">
    <property type="term" value="F:DNA binding"/>
    <property type="evidence" value="ECO:0007669"/>
    <property type="project" value="UniProtKB-KW"/>
</dbReference>
<feature type="domain" description="Chromo" evidence="19">
    <location>
        <begin position="1321"/>
        <end position="1376"/>
    </location>
</feature>
<feature type="compositionally biased region" description="Polar residues" evidence="18">
    <location>
        <begin position="430"/>
        <end position="446"/>
    </location>
</feature>
<dbReference type="Pfam" id="PF24626">
    <property type="entry name" value="SH3_Tf2-1"/>
    <property type="match status" value="1"/>
</dbReference>
<dbReference type="InterPro" id="IPR043502">
    <property type="entry name" value="DNA/RNA_pol_sf"/>
</dbReference>
<dbReference type="OMA" id="CKALGWK"/>
<feature type="region of interest" description="Disordered" evidence="18">
    <location>
        <begin position="1"/>
        <end position="55"/>
    </location>
</feature>
<dbReference type="InterPro" id="IPR041588">
    <property type="entry name" value="Integrase_H2C2"/>
</dbReference>
<evidence type="ECO:0000256" key="10">
    <source>
        <dbReference type="ARBA" id="ARBA00022842"/>
    </source>
</evidence>
<evidence type="ECO:0000256" key="11">
    <source>
        <dbReference type="ARBA" id="ARBA00022908"/>
    </source>
</evidence>
<feature type="region of interest" description="Disordered" evidence="18">
    <location>
        <begin position="1408"/>
        <end position="1438"/>
    </location>
</feature>
<evidence type="ECO:0000256" key="6">
    <source>
        <dbReference type="ARBA" id="ARBA00022723"/>
    </source>
</evidence>
<keyword evidence="12" id="KW-0695">RNA-directed DNA polymerase</keyword>
<evidence type="ECO:0000259" key="20">
    <source>
        <dbReference type="PROSITE" id="PS50158"/>
    </source>
</evidence>
<dbReference type="InterPro" id="IPR000953">
    <property type="entry name" value="Chromo/chromo_shadow_dom"/>
</dbReference>
<dbReference type="GO" id="GO:0008270">
    <property type="term" value="F:zinc ion binding"/>
    <property type="evidence" value="ECO:0007669"/>
    <property type="project" value="UniProtKB-KW"/>
</dbReference>
<dbReference type="FunFam" id="1.10.340.70:FF:000001">
    <property type="entry name" value="Retrovirus-related Pol polyprotein from transposon gypsy-like Protein"/>
    <property type="match status" value="1"/>
</dbReference>
<evidence type="ECO:0000256" key="13">
    <source>
        <dbReference type="ARBA" id="ARBA00022932"/>
    </source>
</evidence>
<evidence type="ECO:0000256" key="1">
    <source>
        <dbReference type="ARBA" id="ARBA00012493"/>
    </source>
</evidence>
<dbReference type="SUPFAM" id="SSF54160">
    <property type="entry name" value="Chromo domain-like"/>
    <property type="match status" value="1"/>
</dbReference>
<feature type="compositionally biased region" description="Polar residues" evidence="18">
    <location>
        <begin position="1170"/>
        <end position="1181"/>
    </location>
</feature>
<dbReference type="InterPro" id="IPR001584">
    <property type="entry name" value="Integrase_cat-core"/>
</dbReference>
<evidence type="ECO:0000313" key="23">
    <source>
        <dbReference type="Proteomes" id="UP000222542"/>
    </source>
</evidence>
<dbReference type="EMBL" id="AYRZ02000006">
    <property type="protein sequence ID" value="PHT78431.1"/>
    <property type="molecule type" value="Genomic_DNA"/>
</dbReference>
<feature type="region of interest" description="Disordered" evidence="18">
    <location>
        <begin position="1162"/>
        <end position="1181"/>
    </location>
</feature>
<dbReference type="InterPro" id="IPR036875">
    <property type="entry name" value="Znf_CCHC_sf"/>
</dbReference>
<dbReference type="InterPro" id="IPR056924">
    <property type="entry name" value="SH3_Tf2-1"/>
</dbReference>
<dbReference type="PROSITE" id="PS50158">
    <property type="entry name" value="ZF_CCHC"/>
    <property type="match status" value="1"/>
</dbReference>
<keyword evidence="13" id="KW-0239">DNA-directed DNA polymerase</keyword>
<dbReference type="Pfam" id="PF17921">
    <property type="entry name" value="Integrase_H2C2"/>
    <property type="match status" value="1"/>
</dbReference>
<feature type="compositionally biased region" description="Basic and acidic residues" evidence="18">
    <location>
        <begin position="342"/>
        <end position="375"/>
    </location>
</feature>
<dbReference type="Gene3D" id="2.40.50.40">
    <property type="match status" value="1"/>
</dbReference>
<keyword evidence="8" id="KW-0255">Endonuclease</keyword>
<evidence type="ECO:0000256" key="3">
    <source>
        <dbReference type="ARBA" id="ARBA00022679"/>
    </source>
</evidence>
<dbReference type="PANTHER" id="PTHR37984:SF5">
    <property type="entry name" value="PROTEIN NYNRIN-LIKE"/>
    <property type="match status" value="1"/>
</dbReference>
<dbReference type="InterPro" id="IPR036397">
    <property type="entry name" value="RNaseH_sf"/>
</dbReference>
<evidence type="ECO:0000256" key="17">
    <source>
        <dbReference type="SAM" id="Coils"/>
    </source>
</evidence>
<evidence type="ECO:0000256" key="15">
    <source>
        <dbReference type="ARBA" id="ARBA00023172"/>
    </source>
</evidence>
<protein>
    <recommendedName>
        <fullName evidence="1">RNA-directed DNA polymerase</fullName>
        <ecNumber evidence="1">2.7.7.49</ecNumber>
    </recommendedName>
</protein>
<evidence type="ECO:0000256" key="2">
    <source>
        <dbReference type="ARBA" id="ARBA00022670"/>
    </source>
</evidence>
<dbReference type="PROSITE" id="PS50994">
    <property type="entry name" value="INTEGRASE"/>
    <property type="match status" value="1"/>
</dbReference>
<dbReference type="EC" id="2.7.7.49" evidence="1"/>
<evidence type="ECO:0000256" key="4">
    <source>
        <dbReference type="ARBA" id="ARBA00022695"/>
    </source>
</evidence>
<keyword evidence="14" id="KW-0238">DNA-binding</keyword>
<dbReference type="GO" id="GO:0003964">
    <property type="term" value="F:RNA-directed DNA polymerase activity"/>
    <property type="evidence" value="ECO:0007669"/>
    <property type="project" value="UniProtKB-KW"/>
</dbReference>
<organism evidence="22 23">
    <name type="scientific">Capsicum annuum</name>
    <name type="common">Capsicum pepper</name>
    <dbReference type="NCBI Taxonomy" id="4072"/>
    <lineage>
        <taxon>Eukaryota</taxon>
        <taxon>Viridiplantae</taxon>
        <taxon>Streptophyta</taxon>
        <taxon>Embryophyta</taxon>
        <taxon>Tracheophyta</taxon>
        <taxon>Spermatophyta</taxon>
        <taxon>Magnoliopsida</taxon>
        <taxon>eudicotyledons</taxon>
        <taxon>Gunneridae</taxon>
        <taxon>Pentapetalae</taxon>
        <taxon>asterids</taxon>
        <taxon>lamiids</taxon>
        <taxon>Solanales</taxon>
        <taxon>Solanaceae</taxon>
        <taxon>Solanoideae</taxon>
        <taxon>Capsiceae</taxon>
        <taxon>Capsicum</taxon>
    </lineage>
</organism>
<dbReference type="SUPFAM" id="SSF53098">
    <property type="entry name" value="Ribonuclease H-like"/>
    <property type="match status" value="1"/>
</dbReference>
<keyword evidence="17" id="KW-0175">Coiled coil</keyword>
<reference evidence="22 23" key="1">
    <citation type="journal article" date="2014" name="Nat. Genet.">
        <title>Genome sequence of the hot pepper provides insights into the evolution of pungency in Capsicum species.</title>
        <authorList>
            <person name="Kim S."/>
            <person name="Park M."/>
            <person name="Yeom S.I."/>
            <person name="Kim Y.M."/>
            <person name="Lee J.M."/>
            <person name="Lee H.A."/>
            <person name="Seo E."/>
            <person name="Choi J."/>
            <person name="Cheong K."/>
            <person name="Kim K.T."/>
            <person name="Jung K."/>
            <person name="Lee G.W."/>
            <person name="Oh S.K."/>
            <person name="Bae C."/>
            <person name="Kim S.B."/>
            <person name="Lee H.Y."/>
            <person name="Kim S.Y."/>
            <person name="Kim M.S."/>
            <person name="Kang B.C."/>
            <person name="Jo Y.D."/>
            <person name="Yang H.B."/>
            <person name="Jeong H.J."/>
            <person name="Kang W.H."/>
            <person name="Kwon J.K."/>
            <person name="Shin C."/>
            <person name="Lim J.Y."/>
            <person name="Park J.H."/>
            <person name="Huh J.H."/>
            <person name="Kim J.S."/>
            <person name="Kim B.D."/>
            <person name="Cohen O."/>
            <person name="Paran I."/>
            <person name="Suh M.C."/>
            <person name="Lee S.B."/>
            <person name="Kim Y.K."/>
            <person name="Shin Y."/>
            <person name="Noh S.J."/>
            <person name="Park J."/>
            <person name="Seo Y.S."/>
            <person name="Kwon S.Y."/>
            <person name="Kim H.A."/>
            <person name="Park J.M."/>
            <person name="Kim H.J."/>
            <person name="Choi S.B."/>
            <person name="Bosland P.W."/>
            <person name="Reeves G."/>
            <person name="Jo S.H."/>
            <person name="Lee B.W."/>
            <person name="Cho H.T."/>
            <person name="Choi H.S."/>
            <person name="Lee M.S."/>
            <person name="Yu Y."/>
            <person name="Do Choi Y."/>
            <person name="Park B.S."/>
            <person name="van Deynze A."/>
            <person name="Ashrafi H."/>
            <person name="Hill T."/>
            <person name="Kim W.T."/>
            <person name="Pai H.S."/>
            <person name="Ahn H.K."/>
            <person name="Yeam I."/>
            <person name="Giovannoni J.J."/>
            <person name="Rose J.K."/>
            <person name="Sorensen I."/>
            <person name="Lee S.J."/>
            <person name="Kim R.W."/>
            <person name="Choi I.Y."/>
            <person name="Choi B.S."/>
            <person name="Lim J.S."/>
            <person name="Lee Y.H."/>
            <person name="Choi D."/>
        </authorList>
    </citation>
    <scope>NUCLEOTIDE SEQUENCE [LARGE SCALE GENOMIC DNA]</scope>
    <source>
        <strain evidence="23">cv. CM334</strain>
    </source>
</reference>
<keyword evidence="4" id="KW-0548">Nucleotidyltransferase</keyword>
<dbReference type="Pfam" id="PF00385">
    <property type="entry name" value="Chromo"/>
    <property type="match status" value="1"/>
</dbReference>
<dbReference type="InterPro" id="IPR012337">
    <property type="entry name" value="RNaseH-like_sf"/>
</dbReference>
<dbReference type="SMART" id="SM00298">
    <property type="entry name" value="CHROMO"/>
    <property type="match status" value="1"/>
</dbReference>